<keyword evidence="20" id="KW-1185">Reference proteome</keyword>
<evidence type="ECO:0000256" key="8">
    <source>
        <dbReference type="ARBA" id="ARBA00022989"/>
    </source>
</evidence>
<keyword evidence="12 14" id="KW-0539">Nucleus</keyword>
<dbReference type="PANTHER" id="PTHR12560">
    <property type="entry name" value="LONGEVITY ASSURANCE FACTOR 1 LAG1"/>
    <property type="match status" value="1"/>
</dbReference>
<dbReference type="HOGENOM" id="CLU_028277_1_1_1"/>
<evidence type="ECO:0000256" key="14">
    <source>
        <dbReference type="RuleBase" id="RU000682"/>
    </source>
</evidence>
<feature type="transmembrane region" description="Helical" evidence="16">
    <location>
        <begin position="272"/>
        <end position="290"/>
    </location>
</feature>
<feature type="compositionally biased region" description="Acidic residues" evidence="15">
    <location>
        <begin position="353"/>
        <end position="362"/>
    </location>
</feature>
<keyword evidence="9" id="KW-0443">Lipid metabolism</keyword>
<comment type="pathway">
    <text evidence="3">Sphingolipid metabolism.</text>
</comment>
<dbReference type="AlphaFoldDB" id="F7CKQ0"/>
<dbReference type="SUPFAM" id="SSF46689">
    <property type="entry name" value="Homeodomain-like"/>
    <property type="match status" value="1"/>
</dbReference>
<dbReference type="InterPro" id="IPR016439">
    <property type="entry name" value="Lag1/Lac1-like"/>
</dbReference>
<evidence type="ECO:0000256" key="9">
    <source>
        <dbReference type="ARBA" id="ARBA00023098"/>
    </source>
</evidence>
<evidence type="ECO:0000256" key="12">
    <source>
        <dbReference type="PROSITE-ProRule" id="PRU00108"/>
    </source>
</evidence>
<dbReference type="eggNOG" id="KOG1607">
    <property type="taxonomic scope" value="Eukaryota"/>
</dbReference>
<accession>F7CKQ0</accession>
<dbReference type="PROSITE" id="PS50071">
    <property type="entry name" value="HOMEOBOX_2"/>
    <property type="match status" value="1"/>
</dbReference>
<evidence type="ECO:0000256" key="6">
    <source>
        <dbReference type="ARBA" id="ARBA00022692"/>
    </source>
</evidence>
<evidence type="ECO:0000256" key="16">
    <source>
        <dbReference type="SAM" id="Phobius"/>
    </source>
</evidence>
<dbReference type="PANTHER" id="PTHR12560:SF6">
    <property type="entry name" value="CERAMIDE SYNTHASE 4"/>
    <property type="match status" value="1"/>
</dbReference>
<keyword evidence="7" id="KW-0256">Endoplasmic reticulum</keyword>
<dbReference type="GO" id="GO:0046513">
    <property type="term" value="P:ceramide biosynthetic process"/>
    <property type="evidence" value="ECO:0000318"/>
    <property type="project" value="GO_Central"/>
</dbReference>
<dbReference type="InterPro" id="IPR009057">
    <property type="entry name" value="Homeodomain-like_sf"/>
</dbReference>
<evidence type="ECO:0000259" key="18">
    <source>
        <dbReference type="PROSITE" id="PS50922"/>
    </source>
</evidence>
<proteinExistence type="predicted"/>
<reference evidence="19" key="2">
    <citation type="submission" date="2025-08" db="UniProtKB">
        <authorList>
            <consortium name="Ensembl"/>
        </authorList>
    </citation>
    <scope>IDENTIFICATION</scope>
</reference>
<keyword evidence="12 14" id="KW-0371">Homeobox</keyword>
<organism evidence="19 20">
    <name type="scientific">Monodelphis domestica</name>
    <name type="common">Gray short-tailed opossum</name>
    <dbReference type="NCBI Taxonomy" id="13616"/>
    <lineage>
        <taxon>Eukaryota</taxon>
        <taxon>Metazoa</taxon>
        <taxon>Chordata</taxon>
        <taxon>Craniata</taxon>
        <taxon>Vertebrata</taxon>
        <taxon>Euteleostomi</taxon>
        <taxon>Mammalia</taxon>
        <taxon>Metatheria</taxon>
        <taxon>Didelphimorphia</taxon>
        <taxon>Didelphidae</taxon>
        <taxon>Monodelphis</taxon>
    </lineage>
</organism>
<dbReference type="Pfam" id="PF03798">
    <property type="entry name" value="TRAM_LAG1_CLN8"/>
    <property type="match status" value="1"/>
</dbReference>
<evidence type="ECO:0000313" key="19">
    <source>
        <dbReference type="Ensembl" id="ENSMODP00000006002.4"/>
    </source>
</evidence>
<keyword evidence="6 13" id="KW-0812">Transmembrane</keyword>
<dbReference type="UniPathway" id="UPA00222"/>
<evidence type="ECO:0000256" key="1">
    <source>
        <dbReference type="ARBA" id="ARBA00004477"/>
    </source>
</evidence>
<keyword evidence="4" id="KW-0444">Lipid biosynthesis</keyword>
<feature type="transmembrane region" description="Helical" evidence="16">
    <location>
        <begin position="47"/>
        <end position="64"/>
    </location>
</feature>
<feature type="region of interest" description="Disordered" evidence="15">
    <location>
        <begin position="350"/>
        <end position="396"/>
    </location>
</feature>
<name>F7CKQ0_MONDO</name>
<dbReference type="InParanoid" id="F7CKQ0"/>
<dbReference type="Ensembl" id="ENSMODT00000006130.4">
    <property type="protein sequence ID" value="ENSMODP00000006002.4"/>
    <property type="gene ID" value="ENSMODG00000004875.4"/>
</dbReference>
<dbReference type="CDD" id="cd00086">
    <property type="entry name" value="homeodomain"/>
    <property type="match status" value="1"/>
</dbReference>
<dbReference type="Gene3D" id="1.10.10.60">
    <property type="entry name" value="Homeodomain-like"/>
    <property type="match status" value="1"/>
</dbReference>
<keyword evidence="10 13" id="KW-0472">Membrane</keyword>
<reference evidence="19" key="3">
    <citation type="submission" date="2025-09" db="UniProtKB">
        <authorList>
            <consortium name="Ensembl"/>
        </authorList>
    </citation>
    <scope>IDENTIFICATION</scope>
</reference>
<dbReference type="InterPro" id="IPR006634">
    <property type="entry name" value="TLC-dom"/>
</dbReference>
<feature type="transmembrane region" description="Helical" evidence="16">
    <location>
        <begin position="219"/>
        <end position="237"/>
    </location>
</feature>
<keyword evidence="5" id="KW-0808">Transferase</keyword>
<dbReference type="PIRSF" id="PIRSF005225">
    <property type="entry name" value="LAG1_LAC1"/>
    <property type="match status" value="1"/>
</dbReference>
<evidence type="ECO:0000256" key="15">
    <source>
        <dbReference type="SAM" id="MobiDB-lite"/>
    </source>
</evidence>
<evidence type="ECO:0000256" key="10">
    <source>
        <dbReference type="ARBA" id="ARBA00023136"/>
    </source>
</evidence>
<dbReference type="GeneTree" id="ENSGT01030000234515"/>
<dbReference type="Pfam" id="PF00046">
    <property type="entry name" value="Homeodomain"/>
    <property type="match status" value="1"/>
</dbReference>
<evidence type="ECO:0000256" key="5">
    <source>
        <dbReference type="ARBA" id="ARBA00022679"/>
    </source>
</evidence>
<dbReference type="InterPro" id="IPR001356">
    <property type="entry name" value="HD"/>
</dbReference>
<dbReference type="FunFam" id="1.10.10.60:FF:000020">
    <property type="entry name" value="Ceramide synthase 5"/>
    <property type="match status" value="1"/>
</dbReference>
<reference evidence="19 20" key="1">
    <citation type="journal article" date="2007" name="Nature">
        <title>Genome of the marsupial Monodelphis domestica reveals innovation in non-coding sequences.</title>
        <authorList>
            <person name="Mikkelsen T.S."/>
            <person name="Wakefield M.J."/>
            <person name="Aken B."/>
            <person name="Amemiya C.T."/>
            <person name="Chang J.L."/>
            <person name="Duke S."/>
            <person name="Garber M."/>
            <person name="Gentles A.J."/>
            <person name="Goodstadt L."/>
            <person name="Heger A."/>
            <person name="Jurka J."/>
            <person name="Kamal M."/>
            <person name="Mauceli E."/>
            <person name="Searle S.M."/>
            <person name="Sharpe T."/>
            <person name="Baker M.L."/>
            <person name="Batzer M.A."/>
            <person name="Benos P.V."/>
            <person name="Belov K."/>
            <person name="Clamp M."/>
            <person name="Cook A."/>
            <person name="Cuff J."/>
            <person name="Das R."/>
            <person name="Davidow L."/>
            <person name="Deakin J.E."/>
            <person name="Fazzari M.J."/>
            <person name="Glass J.L."/>
            <person name="Grabherr M."/>
            <person name="Greally J.M."/>
            <person name="Gu W."/>
            <person name="Hore T.A."/>
            <person name="Huttley G.A."/>
            <person name="Kleber M."/>
            <person name="Jirtle R.L."/>
            <person name="Koina E."/>
            <person name="Lee J.T."/>
            <person name="Mahony S."/>
            <person name="Marra M.A."/>
            <person name="Miller R.D."/>
            <person name="Nicholls R.D."/>
            <person name="Oda M."/>
            <person name="Papenfuss A.T."/>
            <person name="Parra Z.E."/>
            <person name="Pollock D.D."/>
            <person name="Ray D.A."/>
            <person name="Schein J.E."/>
            <person name="Speed T.P."/>
            <person name="Thompson K."/>
            <person name="VandeBerg J.L."/>
            <person name="Wade C.M."/>
            <person name="Walker J.A."/>
            <person name="Waters P.D."/>
            <person name="Webber C."/>
            <person name="Weidman J.R."/>
            <person name="Xie X."/>
            <person name="Zody M.C."/>
            <person name="Baldwin J."/>
            <person name="Abdouelleil A."/>
            <person name="Abdulkadir J."/>
            <person name="Abebe A."/>
            <person name="Abera B."/>
            <person name="Abreu J."/>
            <person name="Acer S.C."/>
            <person name="Aftuck L."/>
            <person name="Alexander A."/>
            <person name="An P."/>
            <person name="Anderson E."/>
            <person name="Anderson S."/>
            <person name="Arachi H."/>
            <person name="Azer M."/>
            <person name="Bachantsang P."/>
            <person name="Barry A."/>
            <person name="Bayul T."/>
            <person name="Berlin A."/>
            <person name="Bessette D."/>
            <person name="Bloom T."/>
            <person name="Bloom T."/>
            <person name="Boguslavskiy L."/>
            <person name="Bonnet C."/>
            <person name="Boukhgalter B."/>
            <person name="Bourzgui I."/>
            <person name="Brown A."/>
            <person name="Cahill P."/>
            <person name="Channer S."/>
            <person name="Cheshatsang Y."/>
            <person name="Chuda L."/>
            <person name="Citroen M."/>
            <person name="Collymore A."/>
            <person name="Cooke P."/>
            <person name="Costello M."/>
            <person name="D'Aco K."/>
            <person name="Daza R."/>
            <person name="De Haan G."/>
            <person name="DeGray S."/>
            <person name="DeMaso C."/>
            <person name="Dhargay N."/>
            <person name="Dooley K."/>
            <person name="Dooley E."/>
            <person name="Doricent M."/>
            <person name="Dorje P."/>
            <person name="Dorjee K."/>
            <person name="Dupes A."/>
            <person name="Elong R."/>
            <person name="Falk J."/>
            <person name="Farina A."/>
            <person name="Faro S."/>
            <person name="Ferguson D."/>
            <person name="Fisher S."/>
            <person name="Foley C.D."/>
            <person name="Franke A."/>
            <person name="Friedrich D."/>
            <person name="Gadbois L."/>
            <person name="Gearin G."/>
            <person name="Gearin C.R."/>
            <person name="Giannoukos G."/>
            <person name="Goode T."/>
            <person name="Graham J."/>
            <person name="Grandbois E."/>
            <person name="Grewal S."/>
            <person name="Gyaltsen K."/>
            <person name="Hafez N."/>
            <person name="Hagos B."/>
            <person name="Hall J."/>
            <person name="Henson C."/>
            <person name="Hollinger A."/>
            <person name="Honan T."/>
            <person name="Huard M.D."/>
            <person name="Hughes L."/>
            <person name="Hurhula B."/>
            <person name="Husby M.E."/>
            <person name="Kamat A."/>
            <person name="Kanga B."/>
            <person name="Kashin S."/>
            <person name="Khazanovich D."/>
            <person name="Kisner P."/>
            <person name="Lance K."/>
            <person name="Lara M."/>
            <person name="Lee W."/>
            <person name="Lennon N."/>
            <person name="Letendre F."/>
            <person name="LeVine R."/>
            <person name="Lipovsky A."/>
            <person name="Liu X."/>
            <person name="Liu J."/>
            <person name="Liu S."/>
            <person name="Lokyitsang T."/>
            <person name="Lokyitsang Y."/>
            <person name="Lubonja R."/>
            <person name="Lui A."/>
            <person name="MacDonald P."/>
            <person name="Magnisalis V."/>
            <person name="Maru K."/>
            <person name="Matthews C."/>
            <person name="McCusker W."/>
            <person name="McDonough S."/>
            <person name="Mehta T."/>
            <person name="Meldrim J."/>
            <person name="Meneus L."/>
            <person name="Mihai O."/>
            <person name="Mihalev A."/>
            <person name="Mihova T."/>
            <person name="Mittelman R."/>
            <person name="Mlenga V."/>
            <person name="Montmayeur A."/>
            <person name="Mulrain L."/>
            <person name="Navidi A."/>
            <person name="Naylor J."/>
            <person name="Negash T."/>
            <person name="Nguyen T."/>
            <person name="Nguyen N."/>
            <person name="Nicol R."/>
            <person name="Norbu C."/>
            <person name="Norbu N."/>
            <person name="Novod N."/>
            <person name="O'Neill B."/>
            <person name="Osman S."/>
            <person name="Markiewicz E."/>
            <person name="Oyono O.L."/>
            <person name="Patti C."/>
            <person name="Phunkhang P."/>
            <person name="Pierre F."/>
            <person name="Priest M."/>
            <person name="Raghuraman S."/>
            <person name="Rege F."/>
            <person name="Reyes R."/>
            <person name="Rise C."/>
            <person name="Rogov P."/>
            <person name="Ross K."/>
            <person name="Ryan E."/>
            <person name="Settipalli S."/>
            <person name="Shea T."/>
            <person name="Sherpa N."/>
            <person name="Shi L."/>
            <person name="Shih D."/>
            <person name="Sparrow T."/>
            <person name="Spaulding J."/>
            <person name="Stalker J."/>
            <person name="Stange-Thomann N."/>
            <person name="Stavropoulos S."/>
            <person name="Stone C."/>
            <person name="Strader C."/>
            <person name="Tesfaye S."/>
            <person name="Thomson T."/>
            <person name="Thoulutsang Y."/>
            <person name="Thoulutsang D."/>
            <person name="Topham K."/>
            <person name="Topping I."/>
            <person name="Tsamla T."/>
            <person name="Vassiliev H."/>
            <person name="Vo A."/>
            <person name="Wangchuk T."/>
            <person name="Wangdi T."/>
            <person name="Weiand M."/>
            <person name="Wilkinson J."/>
            <person name="Wilson A."/>
            <person name="Yadav S."/>
            <person name="Young G."/>
            <person name="Yu Q."/>
            <person name="Zembek L."/>
            <person name="Zhong D."/>
            <person name="Zimmer A."/>
            <person name="Zwirko Z."/>
            <person name="Jaffe D.B."/>
            <person name="Alvarez P."/>
            <person name="Brockman W."/>
            <person name="Butler J."/>
            <person name="Chin C."/>
            <person name="Gnerre S."/>
            <person name="MacCallum I."/>
            <person name="Graves J.A."/>
            <person name="Ponting C.P."/>
            <person name="Breen M."/>
            <person name="Samollow P.B."/>
            <person name="Lander E.S."/>
            <person name="Lindblad-Toh K."/>
        </authorList>
    </citation>
    <scope>NUCLEOTIDE SEQUENCE [LARGE SCALE GENOMIC DNA]</scope>
</reference>
<dbReference type="Bgee" id="ENSMODG00000004875">
    <property type="expression patterns" value="Expressed in uterine wall and 6 other cell types or tissues"/>
</dbReference>
<evidence type="ECO:0000259" key="17">
    <source>
        <dbReference type="PROSITE" id="PS50071"/>
    </source>
</evidence>
<dbReference type="SMART" id="SM00389">
    <property type="entry name" value="HOX"/>
    <property type="match status" value="1"/>
</dbReference>
<evidence type="ECO:0000256" key="2">
    <source>
        <dbReference type="ARBA" id="ARBA00004760"/>
    </source>
</evidence>
<dbReference type="PROSITE" id="PS50922">
    <property type="entry name" value="TLC"/>
    <property type="match status" value="1"/>
</dbReference>
<dbReference type="OMA" id="KSELCWN"/>
<evidence type="ECO:0000256" key="3">
    <source>
        <dbReference type="ARBA" id="ARBA00004991"/>
    </source>
</evidence>
<sequence length="396" mass="47286">MAVCQALWMLVSLYDWFWKDHHWFPSQYSWADFEDKNEEIYPHPKDLLAVIPLALVIIIVRYSFERVVGLPLGRLMGVYDGHRIKAFHNSTLESFFRTQDRNPKEAQLNHLATQCNLSMRQVQHWFRCRRNQERPLRSKKFSEACWKCMVYTFSFVGGFFILYDEPWLWDSDLCWHGFPKQIMKPSIYWWYLLDFGHYISLLLTLPFDVKRKDFTEQVIHHFSAAILIYFSYCANYIRIGTLVIFIHDVADIFLEAGKVLHYAQWKQSCDMIFIIFSMTFFITRLIVFPYKVLYSTYYSSMVNHEPFFGYYFTNGLLMILQALHVFWSYLILCMLFRYVNCGTMEKDVRSDVEEQDTSDDDQLNTKEQKSKRLQSSDVPDTYNLPRSRGARRTGPN</sequence>
<feature type="transmembrane region" description="Helical" evidence="16">
    <location>
        <begin position="188"/>
        <end position="207"/>
    </location>
</feature>
<feature type="DNA-binding region" description="Homeobox" evidence="12">
    <location>
        <begin position="94"/>
        <end position="137"/>
    </location>
</feature>
<keyword evidence="8 16" id="KW-1133">Transmembrane helix</keyword>
<evidence type="ECO:0000256" key="11">
    <source>
        <dbReference type="ARBA" id="ARBA00049036"/>
    </source>
</evidence>
<evidence type="ECO:0000313" key="20">
    <source>
        <dbReference type="Proteomes" id="UP000002280"/>
    </source>
</evidence>
<comment type="catalytic activity">
    <reaction evidence="11">
        <text>sphinganine + octadecanoyl-CoA = N-(octadecanoyl)-sphinganine + CoA + H(+)</text>
        <dbReference type="Rhea" id="RHEA:36547"/>
        <dbReference type="ChEBI" id="CHEBI:15378"/>
        <dbReference type="ChEBI" id="CHEBI:57287"/>
        <dbReference type="ChEBI" id="CHEBI:57394"/>
        <dbReference type="ChEBI" id="CHEBI:57817"/>
        <dbReference type="ChEBI" id="CHEBI:67033"/>
    </reaction>
    <physiologicalReaction direction="left-to-right" evidence="11">
        <dbReference type="Rhea" id="RHEA:36548"/>
    </physiologicalReaction>
</comment>
<dbReference type="GO" id="GO:0050291">
    <property type="term" value="F:sphingosine N-acyltransferase activity"/>
    <property type="evidence" value="ECO:0000318"/>
    <property type="project" value="GO_Central"/>
</dbReference>
<feature type="domain" description="Homeobox" evidence="17">
    <location>
        <begin position="92"/>
        <end position="136"/>
    </location>
</feature>
<comment type="subcellular location">
    <subcellularLocation>
        <location evidence="1">Endoplasmic reticulum membrane</location>
        <topology evidence="1">Multi-pass membrane protein</topology>
    </subcellularLocation>
    <subcellularLocation>
        <location evidence="12 14">Nucleus</location>
    </subcellularLocation>
</comment>
<feature type="transmembrane region" description="Helical" evidence="16">
    <location>
        <begin position="144"/>
        <end position="163"/>
    </location>
</feature>
<dbReference type="SMART" id="SM00724">
    <property type="entry name" value="TLC"/>
    <property type="match status" value="1"/>
</dbReference>
<dbReference type="STRING" id="13616.ENSMODP00000006002"/>
<feature type="transmembrane region" description="Helical" evidence="16">
    <location>
        <begin position="310"/>
        <end position="336"/>
    </location>
</feature>
<dbReference type="Proteomes" id="UP000002280">
    <property type="component" value="Chromosome 3"/>
</dbReference>
<dbReference type="GO" id="GO:0005634">
    <property type="term" value="C:nucleus"/>
    <property type="evidence" value="ECO:0007669"/>
    <property type="project" value="UniProtKB-SubCell"/>
</dbReference>
<evidence type="ECO:0000256" key="13">
    <source>
        <dbReference type="PROSITE-ProRule" id="PRU00205"/>
    </source>
</evidence>
<feature type="domain" description="TLC" evidence="18">
    <location>
        <begin position="139"/>
        <end position="340"/>
    </location>
</feature>
<protein>
    <submittedName>
        <fullName evidence="19">Ceramide synthase 4-like</fullName>
    </submittedName>
</protein>
<evidence type="ECO:0000256" key="7">
    <source>
        <dbReference type="ARBA" id="ARBA00022824"/>
    </source>
</evidence>
<dbReference type="GO" id="GO:0005789">
    <property type="term" value="C:endoplasmic reticulum membrane"/>
    <property type="evidence" value="ECO:0007669"/>
    <property type="project" value="UniProtKB-SubCell"/>
</dbReference>
<evidence type="ECO:0000256" key="4">
    <source>
        <dbReference type="ARBA" id="ARBA00022516"/>
    </source>
</evidence>
<comment type="pathway">
    <text evidence="2">Lipid metabolism; sphingolipid metabolism.</text>
</comment>
<keyword evidence="12 14" id="KW-0238">DNA-binding</keyword>
<dbReference type="GO" id="GO:0003677">
    <property type="term" value="F:DNA binding"/>
    <property type="evidence" value="ECO:0007669"/>
    <property type="project" value="UniProtKB-UniRule"/>
</dbReference>